<dbReference type="CDD" id="cd00200">
    <property type="entry name" value="WD40"/>
    <property type="match status" value="1"/>
</dbReference>
<dbReference type="InterPro" id="IPR050630">
    <property type="entry name" value="WD_repeat_EMAP"/>
</dbReference>
<dbReference type="PROSITE" id="PS50294">
    <property type="entry name" value="WD_REPEATS_REGION"/>
    <property type="match status" value="4"/>
</dbReference>
<dbReference type="PROSITE" id="PS50082">
    <property type="entry name" value="WD_REPEATS_2"/>
    <property type="match status" value="5"/>
</dbReference>
<comment type="similarity">
    <text evidence="9">Belongs to the CFAP52 family.</text>
</comment>
<keyword evidence="4 13" id="KW-0853">WD repeat</keyword>
<dbReference type="Pfam" id="PF00400">
    <property type="entry name" value="WD40"/>
    <property type="match status" value="6"/>
</dbReference>
<keyword evidence="7" id="KW-0969">Cilium</keyword>
<dbReference type="FunFam" id="2.130.10.10:FF:000207">
    <property type="entry name" value="Cilia- and flagella-associated protein 52"/>
    <property type="match status" value="1"/>
</dbReference>
<evidence type="ECO:0000256" key="13">
    <source>
        <dbReference type="PROSITE-ProRule" id="PRU00221"/>
    </source>
</evidence>
<evidence type="ECO:0000313" key="16">
    <source>
        <dbReference type="Proteomes" id="UP001258017"/>
    </source>
</evidence>
<dbReference type="EMBL" id="JAIFRP010000096">
    <property type="protein sequence ID" value="KAK2579213.1"/>
    <property type="molecule type" value="Genomic_DNA"/>
</dbReference>
<feature type="compositionally biased region" description="Low complexity" evidence="14">
    <location>
        <begin position="759"/>
        <end position="772"/>
    </location>
</feature>
<proteinExistence type="inferred from homology"/>
<evidence type="ECO:0000256" key="5">
    <source>
        <dbReference type="ARBA" id="ARBA00022737"/>
    </source>
</evidence>
<evidence type="ECO:0000256" key="6">
    <source>
        <dbReference type="ARBA" id="ARBA00022846"/>
    </source>
</evidence>
<evidence type="ECO:0000256" key="8">
    <source>
        <dbReference type="ARBA" id="ARBA00023273"/>
    </source>
</evidence>
<evidence type="ECO:0000256" key="11">
    <source>
        <dbReference type="ARBA" id="ARBA00046056"/>
    </source>
</evidence>
<evidence type="ECO:0000256" key="10">
    <source>
        <dbReference type="ARBA" id="ARBA00029552"/>
    </source>
</evidence>
<evidence type="ECO:0000256" key="3">
    <source>
        <dbReference type="ARBA" id="ARBA00022490"/>
    </source>
</evidence>
<dbReference type="InterPro" id="IPR019775">
    <property type="entry name" value="WD40_repeat_CS"/>
</dbReference>
<keyword evidence="3" id="KW-0963">Cytoplasm</keyword>
<dbReference type="AlphaFoldDB" id="A0AAD9VLQ9"/>
<dbReference type="InterPro" id="IPR020472">
    <property type="entry name" value="WD40_PAC1"/>
</dbReference>
<feature type="compositionally biased region" description="Basic and acidic residues" evidence="14">
    <location>
        <begin position="732"/>
        <end position="758"/>
    </location>
</feature>
<dbReference type="Proteomes" id="UP001258017">
    <property type="component" value="Unassembled WGS sequence"/>
</dbReference>
<accession>A0AAD9VLQ9</accession>
<dbReference type="PANTHER" id="PTHR13720:SF14">
    <property type="entry name" value="CILIA- AND FLAGELLA-ASSOCIATED PROTEIN 52"/>
    <property type="match status" value="1"/>
</dbReference>
<evidence type="ECO:0000256" key="12">
    <source>
        <dbReference type="ARBA" id="ARBA00047117"/>
    </source>
</evidence>
<evidence type="ECO:0000256" key="9">
    <source>
        <dbReference type="ARBA" id="ARBA00029456"/>
    </source>
</evidence>
<dbReference type="InterPro" id="IPR036322">
    <property type="entry name" value="WD40_repeat_dom_sf"/>
</dbReference>
<protein>
    <recommendedName>
        <fullName evidence="10">Cilia- and flagella-associated protein 52</fullName>
    </recommendedName>
</protein>
<keyword evidence="5" id="KW-0677">Repeat</keyword>
<evidence type="ECO:0000256" key="2">
    <source>
        <dbReference type="ARBA" id="ARBA00004496"/>
    </source>
</evidence>
<dbReference type="Gene3D" id="2.130.10.10">
    <property type="entry name" value="YVTN repeat-like/Quinoprotein amine dehydrogenase"/>
    <property type="match status" value="3"/>
</dbReference>
<name>A0AAD9VLQ9_9HYME</name>
<gene>
    <name evidence="15" type="ORF">KPH14_008184</name>
</gene>
<feature type="repeat" description="WD" evidence="13">
    <location>
        <begin position="571"/>
        <end position="612"/>
    </location>
</feature>
<dbReference type="SMART" id="SM00320">
    <property type="entry name" value="WD40"/>
    <property type="match status" value="10"/>
</dbReference>
<feature type="repeat" description="WD" evidence="13">
    <location>
        <begin position="613"/>
        <end position="645"/>
    </location>
</feature>
<evidence type="ECO:0000256" key="14">
    <source>
        <dbReference type="SAM" id="MobiDB-lite"/>
    </source>
</evidence>
<feature type="repeat" description="WD" evidence="13">
    <location>
        <begin position="443"/>
        <end position="477"/>
    </location>
</feature>
<feature type="region of interest" description="Disordered" evidence="14">
    <location>
        <begin position="692"/>
        <end position="805"/>
    </location>
</feature>
<feature type="compositionally biased region" description="Basic and acidic residues" evidence="14">
    <location>
        <begin position="787"/>
        <end position="805"/>
    </location>
</feature>
<sequence length="805" mass="88255">MEIKPLELVGIIGFDGLTKNALRLHPDQQHLIYPMGNKVTIKDVPTGEQSFLTGHTNLISAVCVSPCGNFVASGQINHLGFKAMVILWDYNNRSIKSSYEIHKVRVEDVCFTSSSDYLISLGGRDDGNVVIWDVRNNDAMCGSFASNEIAGNTYTISRMTAHGECFLTGGDRTLKVWRIDAKRRKVHGVDVKVGKLRRSINCIVVNEKDHDAYCGTSSGDIIKARLNYRPECGEQAEPVMVGCYSKMYKGNRKVNQAKGEVECYAGGVEKLLLLECEKMIVGAGDGAVELIEIADIDFSKSKAAKLPSTPQIITHLAENVCSTVTSMVLYKHDFVLVGTVLSEIYQIRLSDFDMRLLVTCHNSSIYSIVFPWNYSEIFATGGKNDVRLWRLETQKELLRISVPNFVCSCLCFSHDGRMIISSWNDGIIRAFTPQSGKVIFTIHNAHIKAASAVAITADGRRLISGGCDGQVRIWDIKPDVQRLVSILKEHRGPVTSLCMSSNNENLVSSSTDGTCIIWDIIRCTRKQVLMSNTMYMAACFTPNGIQILTCGTDRKIAYWEAWDGSLVREVEGSTSGSLNCVDISPDGQYFVTGSNDCIVKLWEYHTANVTHIGIGHAAIITACKFSPDGANVVTVSADGAIIVWKSPFTTASAKTPSVKSKAASVRSAKAKESEGRLEKLDLGNIEEEHVARMSQVEETAESVRTTYRGDDRSQPCTRDPAGEPSPICSCARGKEVETTKEQNKTDDACSCKKMETKSASKSKCSSGKTTESVNSASSSRHRASLQSDKKCASKSKSSTERRSVQ</sequence>
<dbReference type="InterPro" id="IPR015943">
    <property type="entry name" value="WD40/YVTN_repeat-like_dom_sf"/>
</dbReference>
<evidence type="ECO:0000256" key="1">
    <source>
        <dbReference type="ARBA" id="ARBA00004230"/>
    </source>
</evidence>
<dbReference type="GO" id="GO:0005930">
    <property type="term" value="C:axoneme"/>
    <property type="evidence" value="ECO:0007669"/>
    <property type="project" value="UniProtKB-ARBA"/>
</dbReference>
<evidence type="ECO:0000313" key="15">
    <source>
        <dbReference type="EMBL" id="KAK2579213.1"/>
    </source>
</evidence>
<reference evidence="15" key="2">
    <citation type="journal article" date="2023" name="Commun. Biol.">
        <title>Intrasexual cuticular hydrocarbon dimorphism in a wasp sheds light on hydrocarbon biosynthesis genes in Hymenoptera.</title>
        <authorList>
            <person name="Moris V.C."/>
            <person name="Podsiadlowski L."/>
            <person name="Martin S."/>
            <person name="Oeyen J.P."/>
            <person name="Donath A."/>
            <person name="Petersen M."/>
            <person name="Wilbrandt J."/>
            <person name="Misof B."/>
            <person name="Liedtke D."/>
            <person name="Thamm M."/>
            <person name="Scheiner R."/>
            <person name="Schmitt T."/>
            <person name="Niehuis O."/>
        </authorList>
    </citation>
    <scope>NUCLEOTIDE SEQUENCE</scope>
    <source>
        <strain evidence="15">GBR_01_08_01A</strain>
    </source>
</reference>
<comment type="caution">
    <text evidence="15">The sequence shown here is derived from an EMBL/GenBank/DDBJ whole genome shotgun (WGS) entry which is preliminary data.</text>
</comment>
<comment type="subunit">
    <text evidence="12">Microtubule inner protein component of sperm flagellar doublet microtubules. Interacts with BRCA2. Interacts with the CCT chaperonin complex. Interacts with HSP70. Interacts with AK8. Interacts with CFAP45. Interacts with DNAI1. Interacts with IQDC.</text>
</comment>
<dbReference type="PROSITE" id="PS00678">
    <property type="entry name" value="WD_REPEATS_1"/>
    <property type="match status" value="2"/>
</dbReference>
<dbReference type="SUPFAM" id="SSF50978">
    <property type="entry name" value="WD40 repeat-like"/>
    <property type="match status" value="2"/>
</dbReference>
<comment type="function">
    <text evidence="11">Microtubule inner protein (MIP) part of the dynein-decorated doublet microtubules (DMTs) in cilia axoneme. Important for proper ciliary and flagellar beating. May act in cooperation with CFAP45 and axonemal dynein subunit DNAH11. May play a role in cell growth and/or survival.</text>
</comment>
<dbReference type="InterPro" id="IPR001680">
    <property type="entry name" value="WD40_rpt"/>
</dbReference>
<evidence type="ECO:0000256" key="4">
    <source>
        <dbReference type="ARBA" id="ARBA00022574"/>
    </source>
</evidence>
<dbReference type="PRINTS" id="PR00320">
    <property type="entry name" value="GPROTEINBRPT"/>
</dbReference>
<dbReference type="FunFam" id="2.130.10.10:FF:001320">
    <property type="entry name" value="Predicted protein"/>
    <property type="match status" value="1"/>
</dbReference>
<reference evidence="15" key="1">
    <citation type="submission" date="2021-08" db="EMBL/GenBank/DDBJ databases">
        <authorList>
            <person name="Misof B."/>
            <person name="Oliver O."/>
            <person name="Podsiadlowski L."/>
            <person name="Donath A."/>
            <person name="Peters R."/>
            <person name="Mayer C."/>
            <person name="Rust J."/>
            <person name="Gunkel S."/>
            <person name="Lesny P."/>
            <person name="Martin S."/>
            <person name="Oeyen J.P."/>
            <person name="Petersen M."/>
            <person name="Panagiotis P."/>
            <person name="Wilbrandt J."/>
            <person name="Tanja T."/>
        </authorList>
    </citation>
    <scope>NUCLEOTIDE SEQUENCE</scope>
    <source>
        <strain evidence="15">GBR_01_08_01A</strain>
        <tissue evidence="15">Thorax + abdomen</tissue>
    </source>
</reference>
<feature type="repeat" description="WD" evidence="13">
    <location>
        <begin position="358"/>
        <end position="399"/>
    </location>
</feature>
<dbReference type="GO" id="GO:0031514">
    <property type="term" value="C:motile cilium"/>
    <property type="evidence" value="ECO:0007669"/>
    <property type="project" value="UniProtKB-SubCell"/>
</dbReference>
<keyword evidence="6" id="KW-0282">Flagellum</keyword>
<organism evidence="15 16">
    <name type="scientific">Odynerus spinipes</name>
    <dbReference type="NCBI Taxonomy" id="1348599"/>
    <lineage>
        <taxon>Eukaryota</taxon>
        <taxon>Metazoa</taxon>
        <taxon>Ecdysozoa</taxon>
        <taxon>Arthropoda</taxon>
        <taxon>Hexapoda</taxon>
        <taxon>Insecta</taxon>
        <taxon>Pterygota</taxon>
        <taxon>Neoptera</taxon>
        <taxon>Endopterygota</taxon>
        <taxon>Hymenoptera</taxon>
        <taxon>Apocrita</taxon>
        <taxon>Aculeata</taxon>
        <taxon>Vespoidea</taxon>
        <taxon>Vespidae</taxon>
        <taxon>Eumeninae</taxon>
        <taxon>Odynerus</taxon>
    </lineage>
</organism>
<keyword evidence="16" id="KW-1185">Reference proteome</keyword>
<dbReference type="PANTHER" id="PTHR13720">
    <property type="entry name" value="WD-40 REPEAT PROTEIN"/>
    <property type="match status" value="1"/>
</dbReference>
<evidence type="ECO:0000256" key="7">
    <source>
        <dbReference type="ARBA" id="ARBA00023069"/>
    </source>
</evidence>
<comment type="subcellular location">
    <subcellularLocation>
        <location evidence="1">Cell projection</location>
        <location evidence="1">Cilium</location>
        <location evidence="1">Flagellum</location>
    </subcellularLocation>
    <subcellularLocation>
        <location evidence="2">Cytoplasm</location>
    </subcellularLocation>
</comment>
<feature type="repeat" description="WD" evidence="13">
    <location>
        <begin position="487"/>
        <end position="520"/>
    </location>
</feature>
<keyword evidence="8" id="KW-0966">Cell projection</keyword>